<dbReference type="AlphaFoldDB" id="A0A382BE23"/>
<proteinExistence type="predicted"/>
<name>A0A382BE23_9ZZZZ</name>
<protein>
    <submittedName>
        <fullName evidence="1">Uncharacterized protein</fullName>
    </submittedName>
</protein>
<evidence type="ECO:0000313" key="1">
    <source>
        <dbReference type="EMBL" id="SVB12028.1"/>
    </source>
</evidence>
<sequence>MFLAVLHGRAGSNSNFINSIQSSP</sequence>
<reference evidence="1" key="1">
    <citation type="submission" date="2018-05" db="EMBL/GenBank/DDBJ databases">
        <authorList>
            <person name="Lanie J.A."/>
            <person name="Ng W.-L."/>
            <person name="Kazmierczak K.M."/>
            <person name="Andrzejewski T.M."/>
            <person name="Davidsen T.M."/>
            <person name="Wayne K.J."/>
            <person name="Tettelin H."/>
            <person name="Glass J.I."/>
            <person name="Rusch D."/>
            <person name="Podicherti R."/>
            <person name="Tsui H.-C.T."/>
            <person name="Winkler M.E."/>
        </authorList>
    </citation>
    <scope>NUCLEOTIDE SEQUENCE</scope>
</reference>
<dbReference type="EMBL" id="UINC01029391">
    <property type="protein sequence ID" value="SVB12028.1"/>
    <property type="molecule type" value="Genomic_DNA"/>
</dbReference>
<accession>A0A382BE23</accession>
<organism evidence="1">
    <name type="scientific">marine metagenome</name>
    <dbReference type="NCBI Taxonomy" id="408172"/>
    <lineage>
        <taxon>unclassified sequences</taxon>
        <taxon>metagenomes</taxon>
        <taxon>ecological metagenomes</taxon>
    </lineage>
</organism>
<gene>
    <name evidence="1" type="ORF">METZ01_LOCUS164882</name>
</gene>
<feature type="non-terminal residue" evidence="1">
    <location>
        <position position="24"/>
    </location>
</feature>